<dbReference type="Proteomes" id="UP000887576">
    <property type="component" value="Unplaced"/>
</dbReference>
<organism evidence="1 2">
    <name type="scientific">Panagrolaimus sp. JU765</name>
    <dbReference type="NCBI Taxonomy" id="591449"/>
    <lineage>
        <taxon>Eukaryota</taxon>
        <taxon>Metazoa</taxon>
        <taxon>Ecdysozoa</taxon>
        <taxon>Nematoda</taxon>
        <taxon>Chromadorea</taxon>
        <taxon>Rhabditida</taxon>
        <taxon>Tylenchina</taxon>
        <taxon>Panagrolaimomorpha</taxon>
        <taxon>Panagrolaimoidea</taxon>
        <taxon>Panagrolaimidae</taxon>
        <taxon>Panagrolaimus</taxon>
    </lineage>
</organism>
<evidence type="ECO:0000313" key="1">
    <source>
        <dbReference type="Proteomes" id="UP000887576"/>
    </source>
</evidence>
<dbReference type="WBParaSite" id="JU765_v2.g18499.t1">
    <property type="protein sequence ID" value="JU765_v2.g18499.t1"/>
    <property type="gene ID" value="JU765_v2.g18499"/>
</dbReference>
<proteinExistence type="predicted"/>
<protein>
    <submittedName>
        <fullName evidence="2">Uncharacterized protein</fullName>
    </submittedName>
</protein>
<sequence length="1121" mass="124720">MPADVYDGCKCSGKKDKQPLIKNGGNHKCSKNYGSVVEVDKNSDDFVEIIPESSVKYGLFGYSEGFDYFLIFLGTAASIIHGAGFPLLSIFLGGMTTVFLRAQNSDWVLGHPANNSDVKPISQTEFNDLVAVYSVYYLILGVVMFITSYVQIACWESVAERMVNKLRNNYLLSILRQEIAWFDTRQTGNLTSRLTDDLERVREGLGDKLSLFIQMLSAFFAGFVVGFIYNWQMSLVMLCFTPLLAWTNAWMARITAQRTAIEQTKYAAAGAVAEETLSSMRTVHSLNAERQEINRYERALEDGRKTGLVKYLYMAYGFAAGHITMYVSYAVAFFFGSRLIIWDPNFDRGSVFTVFFAVMSGSTALGGALPHLSSISMATGAARLVLSVINNKPKIDPYSQNGIIPSRVKGSIEVNNVHFRYPLRSDVKILDGISLKIRPGESIALVGSSGCGKSTIINLLLRFYDPENGFIKLDGHDLRELNVKALRDSIGVVSQEPILFDGTLEENVLLGNEFGSREDVIRCLKMANAYDFITKLNDGLYTRVGIFHGMVQAQQIQTVEDESMAAITEEAVDENEEVLKAGESASISGSKSSLTFKKSVVSGARLRRITTTDQSIVSAVSDAQEIREMQDEIEKNAVKPTPISKIFKMNRGNYHYVVVGLIGCIVSGLVTPAFSLVYAQIFAVFSEPIQKMTTDAIFWSLMFVVLGLATSSGFFVSANALGRCGEALTKELRLQAFTNLMRQDIGFFDDERHNTGKLCTRFATDAPNVRYVFTRLPVVISSVVTLIGSIVIGFVYGWQLALILLAIIPLILASGYFEMQMRFGKAMRDTESLEDAGKIASEAVENIRTIQGLNKQLIFHEKYVQHLAEPFRQNLRQAHIYAAVFAFSQSVMFFMYAISFYLGSIFVNEHTMDPLAVYRVFFAMAFCGQSVGQIIDGVNIRDLNIHSLREQICIVSQEPILFDCTIEENIVYGLDRQVDHDEVVKVAEQANIHKFILGLPEGYQTRVGEKGTQLSGGQKQRIAIARALIRRPSVLLLDEATSALDTESEKIVQDALEKARKGRTCFVIAHRLSTIQNSDKIIVLNEGRVAEFGTHEQLYRHGGIYRALCDTQLLKDDNSES</sequence>
<name>A0AC34QR34_9BILA</name>
<evidence type="ECO:0000313" key="2">
    <source>
        <dbReference type="WBParaSite" id="JU765_v2.g18499.t1"/>
    </source>
</evidence>
<reference evidence="2" key="1">
    <citation type="submission" date="2022-11" db="UniProtKB">
        <authorList>
            <consortium name="WormBaseParasite"/>
        </authorList>
    </citation>
    <scope>IDENTIFICATION</scope>
</reference>
<accession>A0AC34QR34</accession>